<organism evidence="3 4">
    <name type="scientific">Bemisia tabaci</name>
    <name type="common">Sweetpotato whitefly</name>
    <name type="synonym">Aleurodes tabaci</name>
    <dbReference type="NCBI Taxonomy" id="7038"/>
    <lineage>
        <taxon>Eukaryota</taxon>
        <taxon>Metazoa</taxon>
        <taxon>Ecdysozoa</taxon>
        <taxon>Arthropoda</taxon>
        <taxon>Hexapoda</taxon>
        <taxon>Insecta</taxon>
        <taxon>Pterygota</taxon>
        <taxon>Neoptera</taxon>
        <taxon>Paraneoptera</taxon>
        <taxon>Hemiptera</taxon>
        <taxon>Sternorrhyncha</taxon>
        <taxon>Aleyrodoidea</taxon>
        <taxon>Aleyrodidae</taxon>
        <taxon>Aleyrodinae</taxon>
        <taxon>Bemisia</taxon>
    </lineage>
</organism>
<dbReference type="CDD" id="cd22343">
    <property type="entry name" value="PDDEXK_lambda_exonuclease-like"/>
    <property type="match status" value="1"/>
</dbReference>
<dbReference type="InterPro" id="IPR051703">
    <property type="entry name" value="NF-kappa-B_Signaling_Reg"/>
</dbReference>
<reference evidence="3" key="1">
    <citation type="submission" date="2021-12" db="EMBL/GenBank/DDBJ databases">
        <authorList>
            <person name="King R."/>
        </authorList>
    </citation>
    <scope>NUCLEOTIDE SEQUENCE</scope>
</reference>
<dbReference type="GO" id="GO:0006281">
    <property type="term" value="P:DNA repair"/>
    <property type="evidence" value="ECO:0007669"/>
    <property type="project" value="UniProtKB-ARBA"/>
</dbReference>
<feature type="domain" description="SWIM-type" evidence="2">
    <location>
        <begin position="57"/>
        <end position="94"/>
    </location>
</feature>
<name>A0A9P0AM03_BEMTA</name>
<dbReference type="GO" id="GO:0008270">
    <property type="term" value="F:zinc ion binding"/>
    <property type="evidence" value="ECO:0007669"/>
    <property type="project" value="UniProtKB-KW"/>
</dbReference>
<dbReference type="KEGG" id="btab:109029801"/>
<keyword evidence="1" id="KW-0863">Zinc-finger</keyword>
<evidence type="ECO:0000259" key="2">
    <source>
        <dbReference type="PROSITE" id="PS50966"/>
    </source>
</evidence>
<accession>A0A9P0AM03</accession>
<evidence type="ECO:0000313" key="3">
    <source>
        <dbReference type="EMBL" id="CAH0394212.1"/>
    </source>
</evidence>
<dbReference type="EMBL" id="OU963869">
    <property type="protein sequence ID" value="CAH0394212.1"/>
    <property type="molecule type" value="Genomic_DNA"/>
</dbReference>
<protein>
    <recommendedName>
        <fullName evidence="2">SWIM-type domain-containing protein</fullName>
    </recommendedName>
</protein>
<dbReference type="Pfam" id="PF04434">
    <property type="entry name" value="SWIM"/>
    <property type="match status" value="1"/>
</dbReference>
<gene>
    <name evidence="3" type="ORF">BEMITA_LOCUS12538</name>
</gene>
<dbReference type="Pfam" id="PF09588">
    <property type="entry name" value="YqaJ"/>
    <property type="match status" value="1"/>
</dbReference>
<proteinExistence type="predicted"/>
<keyword evidence="1" id="KW-0862">Zinc</keyword>
<evidence type="ECO:0000256" key="1">
    <source>
        <dbReference type="PROSITE-ProRule" id="PRU00325"/>
    </source>
</evidence>
<dbReference type="Proteomes" id="UP001152759">
    <property type="component" value="Chromosome 8"/>
</dbReference>
<dbReference type="InterPro" id="IPR011335">
    <property type="entry name" value="Restrct_endonuc-II-like"/>
</dbReference>
<sequence length="423" mass="48210">MIKLYHILEFFQSVDGLKQFQKGENSFESQHVCSLSYDSEILLIKGTVLASQRDKQYDVQIDINADRTIKSGFCSCPAGQGRCHHMAALLIHAHHNISKTDKSCQWKRQKAPTDDTCVPIEQLFANPEQQDYRALGTVLPQAIKDQLYQDVTSEYGLHPGVSFLLMEEIPDDALTVHSLEAIFTQDEFLQSTDKAQFLLEHAKVSAEVVKTVEQLTIGQRANPNWLLARRFVLTASNFFAILRAIRLNRFPPSLFKTLLGSYDLDGVLAVQWGKNHEEDVKKIFEQCFKIKVKPCGLFLHESGLLGASPDGLIGHDSLLEIKCPYKWKGDDLEEVLQKESNYIVRIKNNILEVNKDHCYYDQIQGQLHITKREHCNLVIWTTKSFVHVSIDKEESWAANISMLLNFYYNIFLPAILSHGKVGE</sequence>
<keyword evidence="1" id="KW-0479">Metal-binding</keyword>
<dbReference type="Gene3D" id="3.90.320.10">
    <property type="match status" value="1"/>
</dbReference>
<dbReference type="InterPro" id="IPR007527">
    <property type="entry name" value="Znf_SWIM"/>
</dbReference>
<keyword evidence="4" id="KW-1185">Reference proteome</keyword>
<dbReference type="PANTHER" id="PTHR46609:SF8">
    <property type="entry name" value="YQAJ VIRAL RECOMBINASE DOMAIN-CONTAINING PROTEIN"/>
    <property type="match status" value="1"/>
</dbReference>
<dbReference type="InterPro" id="IPR019080">
    <property type="entry name" value="YqaJ_viral_recombinase"/>
</dbReference>
<dbReference type="AlphaFoldDB" id="A0A9P0AM03"/>
<evidence type="ECO:0000313" key="4">
    <source>
        <dbReference type="Proteomes" id="UP001152759"/>
    </source>
</evidence>
<dbReference type="PANTHER" id="PTHR46609">
    <property type="entry name" value="EXONUCLEASE, PHAGE-TYPE/RECB, C-TERMINAL DOMAIN-CONTAINING PROTEIN"/>
    <property type="match status" value="1"/>
</dbReference>
<dbReference type="InterPro" id="IPR011604">
    <property type="entry name" value="PDDEXK-like_dom_sf"/>
</dbReference>
<dbReference type="SUPFAM" id="SSF52980">
    <property type="entry name" value="Restriction endonuclease-like"/>
    <property type="match status" value="1"/>
</dbReference>
<dbReference type="PROSITE" id="PS50966">
    <property type="entry name" value="ZF_SWIM"/>
    <property type="match status" value="1"/>
</dbReference>